<dbReference type="GO" id="GO:0070192">
    <property type="term" value="P:chromosome organization involved in meiotic cell cycle"/>
    <property type="evidence" value="ECO:0007669"/>
    <property type="project" value="TreeGrafter"/>
</dbReference>
<dbReference type="PANTHER" id="PTHR22942">
    <property type="entry name" value="RECA/RAD51/RADA DNA STRAND-PAIRING FAMILY MEMBER"/>
    <property type="match status" value="1"/>
</dbReference>
<proteinExistence type="predicted"/>
<keyword evidence="7" id="KW-1185">Reference proteome</keyword>
<reference evidence="6 7" key="1">
    <citation type="journal article" date="2017" name="Gigascience">
        <title>Draft genome of the honey bee ectoparasitic mite, Tropilaelaps mercedesae, is shaped by the parasitic life history.</title>
        <authorList>
            <person name="Dong X."/>
            <person name="Armstrong S.D."/>
            <person name="Xia D."/>
            <person name="Makepeace B.L."/>
            <person name="Darby A.C."/>
            <person name="Kadowaki T."/>
        </authorList>
    </citation>
    <scope>NUCLEOTIDE SEQUENCE [LARGE SCALE GENOMIC DNA]</scope>
    <source>
        <strain evidence="6">Wuxi-XJTLU</strain>
    </source>
</reference>
<dbReference type="FunFam" id="1.10.150.20:FF:000032">
    <property type="entry name" value="meiotic recombination protein DMC1/LIM15 homolog"/>
    <property type="match status" value="1"/>
</dbReference>
<dbReference type="InterPro" id="IPR027417">
    <property type="entry name" value="P-loop_NTPase"/>
</dbReference>
<dbReference type="GO" id="GO:0003690">
    <property type="term" value="F:double-stranded DNA binding"/>
    <property type="evidence" value="ECO:0007669"/>
    <property type="project" value="TreeGrafter"/>
</dbReference>
<dbReference type="Gene3D" id="1.10.150.20">
    <property type="entry name" value="5' to 3' exonuclease, C-terminal subdomain"/>
    <property type="match status" value="1"/>
</dbReference>
<dbReference type="GO" id="GO:0000150">
    <property type="term" value="F:DNA strand exchange activity"/>
    <property type="evidence" value="ECO:0007669"/>
    <property type="project" value="TreeGrafter"/>
</dbReference>
<comment type="caution">
    <text evidence="6">The sequence shown here is derived from an EMBL/GenBank/DDBJ whole genome shotgun (WGS) entry which is preliminary data.</text>
</comment>
<dbReference type="GO" id="GO:0007131">
    <property type="term" value="P:reciprocal meiotic recombination"/>
    <property type="evidence" value="ECO:0007669"/>
    <property type="project" value="TreeGrafter"/>
</dbReference>
<evidence type="ECO:0000256" key="1">
    <source>
        <dbReference type="ARBA" id="ARBA00022741"/>
    </source>
</evidence>
<dbReference type="SUPFAM" id="SSF52540">
    <property type="entry name" value="P-loop containing nucleoside triphosphate hydrolases"/>
    <property type="match status" value="1"/>
</dbReference>
<dbReference type="GO" id="GO:0140664">
    <property type="term" value="F:ATP-dependent DNA damage sensor activity"/>
    <property type="evidence" value="ECO:0007669"/>
    <property type="project" value="InterPro"/>
</dbReference>
<evidence type="ECO:0000256" key="2">
    <source>
        <dbReference type="ARBA" id="ARBA00022840"/>
    </source>
</evidence>
<dbReference type="InterPro" id="IPR013632">
    <property type="entry name" value="Rad51_C"/>
</dbReference>
<dbReference type="Gene3D" id="3.40.50.300">
    <property type="entry name" value="P-loop containing nucleotide triphosphate hydrolases"/>
    <property type="match status" value="1"/>
</dbReference>
<dbReference type="InParanoid" id="A0A1V9XTM6"/>
<dbReference type="Proteomes" id="UP000192247">
    <property type="component" value="Unassembled WGS sequence"/>
</dbReference>
<dbReference type="GO" id="GO:0000794">
    <property type="term" value="C:condensed nuclear chromosome"/>
    <property type="evidence" value="ECO:0007669"/>
    <property type="project" value="TreeGrafter"/>
</dbReference>
<evidence type="ECO:0000256" key="3">
    <source>
        <dbReference type="ARBA" id="ARBA00023125"/>
    </source>
</evidence>
<dbReference type="SUPFAM" id="SSF47794">
    <property type="entry name" value="Rad51 N-terminal domain-like"/>
    <property type="match status" value="1"/>
</dbReference>
<gene>
    <name evidence="6" type="ORF">BIW11_00531</name>
</gene>
<dbReference type="PANTHER" id="PTHR22942:SF30">
    <property type="entry name" value="MEIOTIC RECOMBINATION PROTEIN DMC1_LIM15 HOMOLOG"/>
    <property type="match status" value="1"/>
</dbReference>
<dbReference type="GO" id="GO:0005524">
    <property type="term" value="F:ATP binding"/>
    <property type="evidence" value="ECO:0007669"/>
    <property type="project" value="UniProtKB-KW"/>
</dbReference>
<feature type="compositionally biased region" description="Polar residues" evidence="4">
    <location>
        <begin position="55"/>
        <end position="67"/>
    </location>
</feature>
<organism evidence="6 7">
    <name type="scientific">Tropilaelaps mercedesae</name>
    <dbReference type="NCBI Taxonomy" id="418985"/>
    <lineage>
        <taxon>Eukaryota</taxon>
        <taxon>Metazoa</taxon>
        <taxon>Ecdysozoa</taxon>
        <taxon>Arthropoda</taxon>
        <taxon>Chelicerata</taxon>
        <taxon>Arachnida</taxon>
        <taxon>Acari</taxon>
        <taxon>Parasitiformes</taxon>
        <taxon>Mesostigmata</taxon>
        <taxon>Gamasina</taxon>
        <taxon>Dermanyssoidea</taxon>
        <taxon>Laelapidae</taxon>
        <taxon>Tropilaelaps</taxon>
    </lineage>
</organism>
<evidence type="ECO:0000313" key="7">
    <source>
        <dbReference type="Proteomes" id="UP000192247"/>
    </source>
</evidence>
<dbReference type="EMBL" id="MNPL01004320">
    <property type="protein sequence ID" value="OQR76839.1"/>
    <property type="molecule type" value="Genomic_DNA"/>
</dbReference>
<dbReference type="GO" id="GO:0000730">
    <property type="term" value="P:DNA recombinase assembly"/>
    <property type="evidence" value="ECO:0007669"/>
    <property type="project" value="TreeGrafter"/>
</dbReference>
<dbReference type="InterPro" id="IPR020588">
    <property type="entry name" value="RecA_ATP-bd"/>
</dbReference>
<keyword evidence="1" id="KW-0547">Nucleotide-binding</keyword>
<dbReference type="Pfam" id="PF08423">
    <property type="entry name" value="Rad51"/>
    <property type="match status" value="1"/>
</dbReference>
<dbReference type="AlphaFoldDB" id="A0A1V9XTM6"/>
<dbReference type="GO" id="GO:0006312">
    <property type="term" value="P:mitotic recombination"/>
    <property type="evidence" value="ECO:0007669"/>
    <property type="project" value="TreeGrafter"/>
</dbReference>
<dbReference type="GO" id="GO:0042148">
    <property type="term" value="P:DNA strand invasion"/>
    <property type="evidence" value="ECO:0007669"/>
    <property type="project" value="TreeGrafter"/>
</dbReference>
<name>A0A1V9XTM6_9ACAR</name>
<dbReference type="InterPro" id="IPR010995">
    <property type="entry name" value="DNA_repair_Rad51/TF_NusA_a-hlx"/>
</dbReference>
<dbReference type="STRING" id="418985.A0A1V9XTM6"/>
<sequence>MAVWRERLVEHPETSFVPSMLPWCSSKADVYGTGNNSILLQNSSQENVATLESQVSRQNGAAQSQTSQRRKTVPGRSSGKGIGRGAPNRNVHSSSPDQQQVVPLSSQQDRDATEDENDFIIQDIGLLQEHGINVSDINKLQGAGICTLRGVQMATRKKLINIKGLSEAKVDKIKEAVTKSFNAQGWNGFMTARSYGEHRRCVFHVPTGSSRLDCILGGGLESMAITEVFGEFRCGKTQISHTCCVTCQIPIEDRHYPGGKALFIDTENTFRPDRLRQIANRFGLDEDQTLDNVLYARAFTSDQQMELLDLAAAKFHEEPGIFKLLIVDSVMALFR</sequence>
<dbReference type="GO" id="GO:0003697">
    <property type="term" value="F:single-stranded DNA binding"/>
    <property type="evidence" value="ECO:0007669"/>
    <property type="project" value="TreeGrafter"/>
</dbReference>
<feature type="domain" description="RecA family profile 1" evidence="5">
    <location>
        <begin position="201"/>
        <end position="335"/>
    </location>
</feature>
<feature type="region of interest" description="Disordered" evidence="4">
    <location>
        <begin position="55"/>
        <end position="113"/>
    </location>
</feature>
<dbReference type="PROSITE" id="PS50162">
    <property type="entry name" value="RECA_2"/>
    <property type="match status" value="1"/>
</dbReference>
<evidence type="ECO:0000256" key="4">
    <source>
        <dbReference type="SAM" id="MobiDB-lite"/>
    </source>
</evidence>
<dbReference type="OrthoDB" id="10251254at2759"/>
<keyword evidence="2" id="KW-0067">ATP-binding</keyword>
<evidence type="ECO:0000313" key="6">
    <source>
        <dbReference type="EMBL" id="OQR76839.1"/>
    </source>
</evidence>
<keyword evidence="3" id="KW-0238">DNA-binding</keyword>
<protein>
    <submittedName>
        <fullName evidence="6">Meiotic recombination protein DMC1/LIM15-like</fullName>
    </submittedName>
</protein>
<feature type="compositionally biased region" description="Polar residues" evidence="4">
    <location>
        <begin position="90"/>
        <end position="107"/>
    </location>
</feature>
<accession>A0A1V9XTM6</accession>
<evidence type="ECO:0000259" key="5">
    <source>
        <dbReference type="PROSITE" id="PS50162"/>
    </source>
</evidence>